<evidence type="ECO:0000313" key="1">
    <source>
        <dbReference type="EMBL" id="QBK62625.1"/>
    </source>
</evidence>
<accession>A0A481YFG4</accession>
<geneLocation type="plasmid" evidence="2 4">
    <name>pYk76-cp30-6xcp30-11</name>
</geneLocation>
<gene>
    <name evidence="3" type="ORF">EZU67_005625</name>
    <name evidence="2" type="ORF">EZU67_007560</name>
    <name evidence="1" type="ORF">EZU67_05625</name>
</gene>
<evidence type="ECO:0000313" key="2">
    <source>
        <dbReference type="EMBL" id="WEG86225.1"/>
    </source>
</evidence>
<reference evidence="1" key="1">
    <citation type="submission" date="2019-03" db="EMBL/GenBank/DDBJ databases">
        <title>Whole genome sequencing of Borrelia miyamotoi strains isolated at the Russian territory.</title>
        <authorList>
            <person name="Kuleshov K.V."/>
            <person name="Platonov A.E."/>
            <person name="Goptar I.A."/>
            <person name="Shipulin G.A."/>
            <person name="Markelov M.L."/>
            <person name="Koetsveld J."/>
            <person name="Kolyasnikova N.M."/>
            <person name="Sarksyan D.S."/>
            <person name="Toporkova M.G."/>
            <person name="Hovius J.W."/>
        </authorList>
    </citation>
    <scope>NUCLEOTIDE SEQUENCE</scope>
    <source>
        <strain evidence="1">Yekat-76</strain>
        <plasmid evidence="1">unnamed</plasmid>
    </source>
</reference>
<evidence type="ECO:0000313" key="3">
    <source>
        <dbReference type="EMBL" id="WEG86265.1"/>
    </source>
</evidence>
<dbReference type="Pfam" id="PF02989">
    <property type="entry name" value="DUF228"/>
    <property type="match status" value="1"/>
</dbReference>
<dbReference type="EMBL" id="CP117141">
    <property type="protein sequence ID" value="WEG86265.1"/>
    <property type="molecule type" value="Genomic_DNA"/>
</dbReference>
<evidence type="ECO:0000313" key="4">
    <source>
        <dbReference type="Proteomes" id="UP000291995"/>
    </source>
</evidence>
<protein>
    <submittedName>
        <fullName evidence="1">DUF228 domain-containing protein</fullName>
    </submittedName>
</protein>
<dbReference type="RefSeq" id="WP_025444432.1">
    <property type="nucleotide sequence ID" value="NZ_CP024211.2"/>
</dbReference>
<geneLocation type="plasmid" evidence="1">
    <name>unnamed</name>
</geneLocation>
<dbReference type="EMBL" id="CP036576">
    <property type="protein sequence ID" value="QBK62625.1"/>
    <property type="molecule type" value="Genomic_DNA"/>
</dbReference>
<dbReference type="Proteomes" id="UP000291995">
    <property type="component" value="Plasmid pYk76-cp30-6xcp30-11"/>
</dbReference>
<dbReference type="InterPro" id="IPR004239">
    <property type="entry name" value="DUF228"/>
</dbReference>
<sequence>MSSDITQLIKDYETKRDKLKGLMKNPSSYRATFSNNTDFRDKHLHFSNSGGTATSRKTKLENHPMKGYPYKRGVKRVVNPFVQGQPHFEPHVEAGGGDDLYGICIDVDDFTRTATVVPITEIFEGYLVAKDNSIKKNDKLKFNSDGQLEEANGSTNINAIAISDSIQLSNDLYMVEAISYGNKALN</sequence>
<keyword evidence="1" id="KW-0614">Plasmid</keyword>
<reference evidence="2" key="2">
    <citation type="submission" date="2022-12" db="EMBL/GenBank/DDBJ databases">
        <title>B. miyamotoi WGS.</title>
        <authorList>
            <person name="Kuleshov K.V."/>
            <person name="Hoornstra D."/>
            <person name="Hovius J.W."/>
            <person name="Platonov A.E."/>
            <person name="Telford S.R. III."/>
        </authorList>
    </citation>
    <scope>NUCLEOTIDE SEQUENCE</scope>
    <source>
        <strain evidence="2">Yekat-76</strain>
        <plasmid evidence="2">pYk76-cp30-6xcp30-11</plasmid>
    </source>
</reference>
<dbReference type="EMBL" id="CP117141">
    <property type="protein sequence ID" value="WEG86225.1"/>
    <property type="molecule type" value="Genomic_DNA"/>
</dbReference>
<name>A0A481YFG4_9SPIR</name>
<dbReference type="AlphaFoldDB" id="A0A481YFG4"/>
<organism evidence="1">
    <name type="scientific">Borrelia miyamotoi</name>
    <dbReference type="NCBI Taxonomy" id="47466"/>
    <lineage>
        <taxon>Bacteria</taxon>
        <taxon>Pseudomonadati</taxon>
        <taxon>Spirochaetota</taxon>
        <taxon>Spirochaetia</taxon>
        <taxon>Spirochaetales</taxon>
        <taxon>Borreliaceae</taxon>
        <taxon>Borrelia</taxon>
    </lineage>
</organism>
<proteinExistence type="predicted"/>